<dbReference type="Pfam" id="PF02656">
    <property type="entry name" value="DUF202"/>
    <property type="match status" value="1"/>
</dbReference>
<dbReference type="GO" id="GO:0012505">
    <property type="term" value="C:endomembrane system"/>
    <property type="evidence" value="ECO:0007669"/>
    <property type="project" value="UniProtKB-SubCell"/>
</dbReference>
<dbReference type="PANTHER" id="PTHR46140:SF1">
    <property type="entry name" value="VACUOLAR TRANSPORTER CHAPERONE COMPLEX SUBUNIT 4-RELATED"/>
    <property type="match status" value="1"/>
</dbReference>
<dbReference type="InterPro" id="IPR003807">
    <property type="entry name" value="DUF202"/>
</dbReference>
<evidence type="ECO:0000313" key="8">
    <source>
        <dbReference type="Proteomes" id="UP000747399"/>
    </source>
</evidence>
<feature type="transmembrane region" description="Helical" evidence="5">
    <location>
        <begin position="94"/>
        <end position="114"/>
    </location>
</feature>
<dbReference type="AlphaFoldDB" id="A0A8J4ATN5"/>
<dbReference type="Proteomes" id="UP000747399">
    <property type="component" value="Unassembled WGS sequence"/>
</dbReference>
<keyword evidence="8" id="KW-1185">Reference proteome</keyword>
<evidence type="ECO:0000256" key="4">
    <source>
        <dbReference type="ARBA" id="ARBA00023136"/>
    </source>
</evidence>
<evidence type="ECO:0000256" key="2">
    <source>
        <dbReference type="ARBA" id="ARBA00022692"/>
    </source>
</evidence>
<feature type="transmembrane region" description="Helical" evidence="5">
    <location>
        <begin position="135"/>
        <end position="157"/>
    </location>
</feature>
<evidence type="ECO:0000313" key="7">
    <source>
        <dbReference type="EMBL" id="GIL47683.1"/>
    </source>
</evidence>
<sequence length="161" mass="17919">MTSLLNNANGKMSTSYIFDKLYGTKQFTAGAELQLPRKVPMRVEPKSYFANERTFLSWMGMAITLGGVSSALVGFAGDGGSDDSSDRLISQRTIDVITCIYSPLSILIMCYALFTYEWRSKFMRTKQIGFFDDKIGPITVAGLVLMTLLVIFTVALIDYLF</sequence>
<feature type="transmembrane region" description="Helical" evidence="5">
    <location>
        <begin position="55"/>
        <end position="74"/>
    </location>
</feature>
<accession>A0A8J4ATN5</accession>
<evidence type="ECO:0000256" key="1">
    <source>
        <dbReference type="ARBA" id="ARBA00004127"/>
    </source>
</evidence>
<dbReference type="EMBL" id="BNCO01000004">
    <property type="protein sequence ID" value="GIL47683.1"/>
    <property type="molecule type" value="Genomic_DNA"/>
</dbReference>
<protein>
    <recommendedName>
        <fullName evidence="6">DUF202 domain-containing protein</fullName>
    </recommendedName>
</protein>
<gene>
    <name evidence="7" type="ORF">Vafri_4444</name>
</gene>
<organism evidence="7 8">
    <name type="scientific">Volvox africanus</name>
    <dbReference type="NCBI Taxonomy" id="51714"/>
    <lineage>
        <taxon>Eukaryota</taxon>
        <taxon>Viridiplantae</taxon>
        <taxon>Chlorophyta</taxon>
        <taxon>core chlorophytes</taxon>
        <taxon>Chlorophyceae</taxon>
        <taxon>CS clade</taxon>
        <taxon>Chlamydomonadales</taxon>
        <taxon>Volvocaceae</taxon>
        <taxon>Volvox</taxon>
    </lineage>
</organism>
<name>A0A8J4ATN5_9CHLO</name>
<comment type="subcellular location">
    <subcellularLocation>
        <location evidence="1">Endomembrane system</location>
        <topology evidence="1">Multi-pass membrane protein</topology>
    </subcellularLocation>
</comment>
<dbReference type="PANTHER" id="PTHR46140">
    <property type="entry name" value="VACUOLAR TRANSPORTER CHAPERONE 1-RELATED"/>
    <property type="match status" value="1"/>
</dbReference>
<dbReference type="InterPro" id="IPR051572">
    <property type="entry name" value="VTC_Complex_Subunit"/>
</dbReference>
<proteinExistence type="predicted"/>
<reference evidence="7" key="1">
    <citation type="journal article" date="2021" name="Proc. Natl. Acad. Sci. U.S.A.">
        <title>Three genomes in the algal genus Volvox reveal the fate of a haploid sex-determining region after a transition to homothallism.</title>
        <authorList>
            <person name="Yamamoto K."/>
            <person name="Hamaji T."/>
            <person name="Kawai-Toyooka H."/>
            <person name="Matsuzaki R."/>
            <person name="Takahashi F."/>
            <person name="Nishimura Y."/>
            <person name="Kawachi M."/>
            <person name="Noguchi H."/>
            <person name="Minakuchi Y."/>
            <person name="Umen J.G."/>
            <person name="Toyoda A."/>
            <person name="Nozaki H."/>
        </authorList>
    </citation>
    <scope>NUCLEOTIDE SEQUENCE</scope>
    <source>
        <strain evidence="7">NIES-3780</strain>
    </source>
</reference>
<evidence type="ECO:0000256" key="3">
    <source>
        <dbReference type="ARBA" id="ARBA00022989"/>
    </source>
</evidence>
<keyword evidence="2 5" id="KW-0812">Transmembrane</keyword>
<evidence type="ECO:0000256" key="5">
    <source>
        <dbReference type="SAM" id="Phobius"/>
    </source>
</evidence>
<keyword evidence="3 5" id="KW-1133">Transmembrane helix</keyword>
<feature type="domain" description="DUF202" evidence="6">
    <location>
        <begin position="46"/>
        <end position="121"/>
    </location>
</feature>
<keyword evidence="4 5" id="KW-0472">Membrane</keyword>
<comment type="caution">
    <text evidence="7">The sequence shown here is derived from an EMBL/GenBank/DDBJ whole genome shotgun (WGS) entry which is preliminary data.</text>
</comment>
<evidence type="ECO:0000259" key="6">
    <source>
        <dbReference type="Pfam" id="PF02656"/>
    </source>
</evidence>